<organism evidence="3 4">
    <name type="scientific">Saccharopolyspora taberi</name>
    <dbReference type="NCBI Taxonomy" id="60895"/>
    <lineage>
        <taxon>Bacteria</taxon>
        <taxon>Bacillati</taxon>
        <taxon>Actinomycetota</taxon>
        <taxon>Actinomycetes</taxon>
        <taxon>Pseudonocardiales</taxon>
        <taxon>Pseudonocardiaceae</taxon>
        <taxon>Saccharopolyspora</taxon>
    </lineage>
</organism>
<dbReference type="InterPro" id="IPR005149">
    <property type="entry name" value="Tscrpt_reg_PadR_N"/>
</dbReference>
<dbReference type="RefSeq" id="WP_344681194.1">
    <property type="nucleotide sequence ID" value="NZ_BAAAUX010000014.1"/>
</dbReference>
<dbReference type="EMBL" id="BAAAUX010000014">
    <property type="protein sequence ID" value="GAA2798031.1"/>
    <property type="molecule type" value="Genomic_DNA"/>
</dbReference>
<dbReference type="PANTHER" id="PTHR43252">
    <property type="entry name" value="TRANSCRIPTIONAL REGULATOR YQJI"/>
    <property type="match status" value="1"/>
</dbReference>
<sequence length="181" mass="20455">MALEHAILVSLLERSSTGYELARRFDRSIGFFWKASHQQIYRVLGRMTEAGWVTATTVPGDGKPDSKVYEPSERGRAELSRWLGEPSDPQVIRHDLAVKIRGAAFGDRDAVLADVTRHCERHAAQLELYRQIEARDFPEPDRLSGHDLAQYLVLRGGIIQEQGFLDWYREVLDALGPHSGS</sequence>
<evidence type="ECO:0000259" key="1">
    <source>
        <dbReference type="Pfam" id="PF03551"/>
    </source>
</evidence>
<dbReference type="InterPro" id="IPR036390">
    <property type="entry name" value="WH_DNA-bd_sf"/>
</dbReference>
<dbReference type="Pfam" id="PF03551">
    <property type="entry name" value="PadR"/>
    <property type="match status" value="1"/>
</dbReference>
<dbReference type="Gene3D" id="6.10.140.190">
    <property type="match status" value="1"/>
</dbReference>
<proteinExistence type="predicted"/>
<keyword evidence="4" id="KW-1185">Reference proteome</keyword>
<evidence type="ECO:0000313" key="4">
    <source>
        <dbReference type="Proteomes" id="UP001500979"/>
    </source>
</evidence>
<dbReference type="InterPro" id="IPR036388">
    <property type="entry name" value="WH-like_DNA-bd_sf"/>
</dbReference>
<accession>A0ABN3VEW4</accession>
<feature type="domain" description="Transcription regulator PadR C-terminal" evidence="2">
    <location>
        <begin position="92"/>
        <end position="175"/>
    </location>
</feature>
<gene>
    <name evidence="3" type="ORF">GCM10010470_36520</name>
</gene>
<dbReference type="Gene3D" id="1.10.10.10">
    <property type="entry name" value="Winged helix-like DNA-binding domain superfamily/Winged helix DNA-binding domain"/>
    <property type="match status" value="1"/>
</dbReference>
<evidence type="ECO:0000259" key="2">
    <source>
        <dbReference type="Pfam" id="PF10400"/>
    </source>
</evidence>
<protein>
    <submittedName>
        <fullName evidence="3">PadR family transcriptional regulator</fullName>
    </submittedName>
</protein>
<dbReference type="Proteomes" id="UP001500979">
    <property type="component" value="Unassembled WGS sequence"/>
</dbReference>
<name>A0ABN3VEW4_9PSEU</name>
<reference evidence="3 4" key="1">
    <citation type="journal article" date="2019" name="Int. J. Syst. Evol. Microbiol.">
        <title>The Global Catalogue of Microorganisms (GCM) 10K type strain sequencing project: providing services to taxonomists for standard genome sequencing and annotation.</title>
        <authorList>
            <consortium name="The Broad Institute Genomics Platform"/>
            <consortium name="The Broad Institute Genome Sequencing Center for Infectious Disease"/>
            <person name="Wu L."/>
            <person name="Ma J."/>
        </authorList>
    </citation>
    <scope>NUCLEOTIDE SEQUENCE [LARGE SCALE GENOMIC DNA]</scope>
    <source>
        <strain evidence="3 4">JCM 9383</strain>
    </source>
</reference>
<dbReference type="SUPFAM" id="SSF46785">
    <property type="entry name" value="Winged helix' DNA-binding domain"/>
    <property type="match status" value="1"/>
</dbReference>
<feature type="domain" description="Transcription regulator PadR N-terminal" evidence="1">
    <location>
        <begin position="7"/>
        <end position="80"/>
    </location>
</feature>
<dbReference type="Pfam" id="PF10400">
    <property type="entry name" value="Vir_act_alpha_C"/>
    <property type="match status" value="1"/>
</dbReference>
<evidence type="ECO:0000313" key="3">
    <source>
        <dbReference type="EMBL" id="GAA2798031.1"/>
    </source>
</evidence>
<dbReference type="InterPro" id="IPR018309">
    <property type="entry name" value="Tscrpt_reg_PadR_C"/>
</dbReference>
<comment type="caution">
    <text evidence="3">The sequence shown here is derived from an EMBL/GenBank/DDBJ whole genome shotgun (WGS) entry which is preliminary data.</text>
</comment>
<dbReference type="PANTHER" id="PTHR43252:SF4">
    <property type="entry name" value="TRANSCRIPTIONAL REGULATORY PROTEIN"/>
    <property type="match status" value="1"/>
</dbReference>